<gene>
    <name evidence="2" type="ORF">EGYM00163_LOCUS19499</name>
</gene>
<keyword evidence="1" id="KW-0472">Membrane</keyword>
<sequence length="155" mass="17413">MHQTIFKSTAEYMSAFLDPGPSLKEKCSVTIMNCSSADPSGLLQYCFNKEIIPSSCTCGGMSCLLPQSQTTACKTCRFGRPDQQWMQVYFYFMTFNLLATCIGIVDLYHDPCSTKRCLMVDIAVDRIAFCIQCLTSQVPRVLQAAQFVTMRPILR</sequence>
<organism evidence="2">
    <name type="scientific">Eutreptiella gymnastica</name>
    <dbReference type="NCBI Taxonomy" id="73025"/>
    <lineage>
        <taxon>Eukaryota</taxon>
        <taxon>Discoba</taxon>
        <taxon>Euglenozoa</taxon>
        <taxon>Euglenida</taxon>
        <taxon>Spirocuta</taxon>
        <taxon>Euglenophyceae</taxon>
        <taxon>Eutreptiales</taxon>
        <taxon>Eutreptiaceae</taxon>
        <taxon>Eutreptiella</taxon>
    </lineage>
</organism>
<evidence type="ECO:0000256" key="1">
    <source>
        <dbReference type="SAM" id="Phobius"/>
    </source>
</evidence>
<reference evidence="2" key="1">
    <citation type="submission" date="2021-01" db="EMBL/GenBank/DDBJ databases">
        <authorList>
            <person name="Corre E."/>
            <person name="Pelletier E."/>
            <person name="Niang G."/>
            <person name="Scheremetjew M."/>
            <person name="Finn R."/>
            <person name="Kale V."/>
            <person name="Holt S."/>
            <person name="Cochrane G."/>
            <person name="Meng A."/>
            <person name="Brown T."/>
            <person name="Cohen L."/>
        </authorList>
    </citation>
    <scope>NUCLEOTIDE SEQUENCE</scope>
    <source>
        <strain evidence="2">CCMP1594</strain>
    </source>
</reference>
<feature type="transmembrane region" description="Helical" evidence="1">
    <location>
        <begin position="88"/>
        <end position="108"/>
    </location>
</feature>
<keyword evidence="1" id="KW-0812">Transmembrane</keyword>
<evidence type="ECO:0000313" key="2">
    <source>
        <dbReference type="EMBL" id="CAE0808368.1"/>
    </source>
</evidence>
<accession>A0A7S4FPY9</accession>
<dbReference type="AlphaFoldDB" id="A0A7S4FPY9"/>
<name>A0A7S4FPY9_9EUGL</name>
<keyword evidence="1" id="KW-1133">Transmembrane helix</keyword>
<proteinExistence type="predicted"/>
<protein>
    <submittedName>
        <fullName evidence="2">Uncharacterized protein</fullName>
    </submittedName>
</protein>
<dbReference type="EMBL" id="HBJA01054969">
    <property type="protein sequence ID" value="CAE0808368.1"/>
    <property type="molecule type" value="Transcribed_RNA"/>
</dbReference>